<evidence type="ECO:0000313" key="2">
    <source>
        <dbReference type="EMBL" id="CAA9998294.1"/>
    </source>
</evidence>
<gene>
    <name evidence="2" type="ORF">NTEN_LOCUS4577</name>
</gene>
<name>A0A6H5G7V6_9HEMI</name>
<accession>A0A6H5G7V6</accession>
<organism evidence="2 3">
    <name type="scientific">Nesidiocoris tenuis</name>
    <dbReference type="NCBI Taxonomy" id="355587"/>
    <lineage>
        <taxon>Eukaryota</taxon>
        <taxon>Metazoa</taxon>
        <taxon>Ecdysozoa</taxon>
        <taxon>Arthropoda</taxon>
        <taxon>Hexapoda</taxon>
        <taxon>Insecta</taxon>
        <taxon>Pterygota</taxon>
        <taxon>Neoptera</taxon>
        <taxon>Paraneoptera</taxon>
        <taxon>Hemiptera</taxon>
        <taxon>Heteroptera</taxon>
        <taxon>Panheteroptera</taxon>
        <taxon>Cimicomorpha</taxon>
        <taxon>Miridae</taxon>
        <taxon>Dicyphina</taxon>
        <taxon>Nesidiocoris</taxon>
    </lineage>
</organism>
<feature type="region of interest" description="Disordered" evidence="1">
    <location>
        <begin position="1"/>
        <end position="35"/>
    </location>
</feature>
<feature type="region of interest" description="Disordered" evidence="1">
    <location>
        <begin position="65"/>
        <end position="91"/>
    </location>
</feature>
<evidence type="ECO:0000256" key="1">
    <source>
        <dbReference type="SAM" id="MobiDB-lite"/>
    </source>
</evidence>
<dbReference type="EMBL" id="CADCXU010006746">
    <property type="protein sequence ID" value="CAA9998294.1"/>
    <property type="molecule type" value="Genomic_DNA"/>
</dbReference>
<reference evidence="2 3" key="1">
    <citation type="submission" date="2020-02" db="EMBL/GenBank/DDBJ databases">
        <authorList>
            <person name="Ferguson B K."/>
        </authorList>
    </citation>
    <scope>NUCLEOTIDE SEQUENCE [LARGE SCALE GENOMIC DNA]</scope>
</reference>
<evidence type="ECO:0000313" key="3">
    <source>
        <dbReference type="Proteomes" id="UP000479000"/>
    </source>
</evidence>
<dbReference type="Proteomes" id="UP000479000">
    <property type="component" value="Unassembled WGS sequence"/>
</dbReference>
<dbReference type="AlphaFoldDB" id="A0A6H5G7V6"/>
<protein>
    <submittedName>
        <fullName evidence="2">Uncharacterized protein</fullName>
    </submittedName>
</protein>
<proteinExistence type="predicted"/>
<feature type="non-terminal residue" evidence="2">
    <location>
        <position position="403"/>
    </location>
</feature>
<keyword evidence="3" id="KW-1185">Reference proteome</keyword>
<sequence length="403" mass="44854">METLRSAGTRAERCRAGQSKFGPAARHGSASRRRYDSENLRPARMFVCVISCSAILLVRIACSRPQSSPFSPPGRSRRARSLSTQRGEAMNSHVSQAISAFRLERHALKKFRLSLGGRQGKPRTTSPSHSLNCLEISSNSHGETLQVHHKYETSEVFLQSTVSAVSEAHHFARISGERKENRNKIRLFVEEANPSEGSSRTPHRNRIPHFTHIVAGTGELENQDVGEPGAREECERLEYHSDGTASLVHVREQVVELSCGVIDEPVRDIGGDHAIQDWHSENSLPRHASTAPDFLRGADRFAKNGHFSLSNQPGQTRHVLTTIWIWLNSWSNTAPTSTKVITKVGLRSMRLPPAASYRLPSRLFDWTLGGNYSPRCPAPAVLSIHQSTRPLMIYHTRCIDISA</sequence>